<dbReference type="SUPFAM" id="SSF52172">
    <property type="entry name" value="CheY-like"/>
    <property type="match status" value="1"/>
</dbReference>
<reference evidence="4" key="1">
    <citation type="journal article" date="2019" name="Int. J. Syst. Evol. Microbiol.">
        <title>The Global Catalogue of Microorganisms (GCM) 10K type strain sequencing project: providing services to taxonomists for standard genome sequencing and annotation.</title>
        <authorList>
            <consortium name="The Broad Institute Genomics Platform"/>
            <consortium name="The Broad Institute Genome Sequencing Center for Infectious Disease"/>
            <person name="Wu L."/>
            <person name="Ma J."/>
        </authorList>
    </citation>
    <scope>NUCLEOTIDE SEQUENCE [LARGE SCALE GENOMIC DNA]</scope>
    <source>
        <strain evidence="4">JCM 17111</strain>
    </source>
</reference>
<dbReference type="Proteomes" id="UP001500954">
    <property type="component" value="Unassembled WGS sequence"/>
</dbReference>
<dbReference type="InterPro" id="IPR011006">
    <property type="entry name" value="CheY-like_superfamily"/>
</dbReference>
<gene>
    <name evidence="3" type="ORF">GCM10022395_01700</name>
</gene>
<comment type="caution">
    <text evidence="3">The sequence shown here is derived from an EMBL/GenBank/DDBJ whole genome shotgun (WGS) entry which is preliminary data.</text>
</comment>
<evidence type="ECO:0000259" key="2">
    <source>
        <dbReference type="PROSITE" id="PS50110"/>
    </source>
</evidence>
<evidence type="ECO:0000313" key="3">
    <source>
        <dbReference type="EMBL" id="GAA3553827.1"/>
    </source>
</evidence>
<dbReference type="Pfam" id="PF00072">
    <property type="entry name" value="Response_reg"/>
    <property type="match status" value="1"/>
</dbReference>
<dbReference type="InterPro" id="IPR001789">
    <property type="entry name" value="Sig_transdc_resp-reg_receiver"/>
</dbReference>
<keyword evidence="4" id="KW-1185">Reference proteome</keyword>
<feature type="modified residue" description="4-aspartylphosphate" evidence="1">
    <location>
        <position position="64"/>
    </location>
</feature>
<sequence length="223" mass="25468">MGTINVLIVEDEPLITDLLKQIFKQLSEDHDKDFKLHIALDCDAAIQKIEQAVLGKPFDLALVDVNIPASKDMHILSGEDIAMELRNYFNKIKIIIYTSNNDNYRLNNILHTINPDGFLIKSDIGYKTLVEAIMKVVDSPPYYSNTILNLIRKHISSDFVIDNIDRLLLYELSKGTRTKDLPNFVNLSKGGVEKRKRHLKEVFDVEGKGDKRLIQIAKEKGYI</sequence>
<dbReference type="RefSeq" id="WP_345003816.1">
    <property type="nucleotide sequence ID" value="NZ_BAABCY010000007.1"/>
</dbReference>
<name>A0ABP6WP99_9FLAO</name>
<accession>A0ABP6WP99</accession>
<dbReference type="EMBL" id="BAABCY010000007">
    <property type="protein sequence ID" value="GAA3553827.1"/>
    <property type="molecule type" value="Genomic_DNA"/>
</dbReference>
<protein>
    <recommendedName>
        <fullName evidence="2">Response regulatory domain-containing protein</fullName>
    </recommendedName>
</protein>
<organism evidence="3 4">
    <name type="scientific">Snuella lapsa</name>
    <dbReference type="NCBI Taxonomy" id="870481"/>
    <lineage>
        <taxon>Bacteria</taxon>
        <taxon>Pseudomonadati</taxon>
        <taxon>Bacteroidota</taxon>
        <taxon>Flavobacteriia</taxon>
        <taxon>Flavobacteriales</taxon>
        <taxon>Flavobacteriaceae</taxon>
        <taxon>Snuella</taxon>
    </lineage>
</organism>
<dbReference type="SMART" id="SM00448">
    <property type="entry name" value="REC"/>
    <property type="match status" value="1"/>
</dbReference>
<feature type="domain" description="Response regulatory" evidence="2">
    <location>
        <begin position="5"/>
        <end position="136"/>
    </location>
</feature>
<evidence type="ECO:0000256" key="1">
    <source>
        <dbReference type="PROSITE-ProRule" id="PRU00169"/>
    </source>
</evidence>
<dbReference type="Gene3D" id="3.40.50.2300">
    <property type="match status" value="1"/>
</dbReference>
<proteinExistence type="predicted"/>
<keyword evidence="1" id="KW-0597">Phosphoprotein</keyword>
<evidence type="ECO:0000313" key="4">
    <source>
        <dbReference type="Proteomes" id="UP001500954"/>
    </source>
</evidence>
<dbReference type="PROSITE" id="PS50110">
    <property type="entry name" value="RESPONSE_REGULATORY"/>
    <property type="match status" value="1"/>
</dbReference>